<reference evidence="6" key="1">
    <citation type="journal article" date="2014" name="Front. Microbiol.">
        <title>High frequency of phylogenetically diverse reductive dehalogenase-homologous genes in deep subseafloor sedimentary metagenomes.</title>
        <authorList>
            <person name="Kawai M."/>
            <person name="Futagami T."/>
            <person name="Toyoda A."/>
            <person name="Takaki Y."/>
            <person name="Nishi S."/>
            <person name="Hori S."/>
            <person name="Arai W."/>
            <person name="Tsubouchi T."/>
            <person name="Morono Y."/>
            <person name="Uchiyama I."/>
            <person name="Ito T."/>
            <person name="Fujiyama A."/>
            <person name="Inagaki F."/>
            <person name="Takami H."/>
        </authorList>
    </citation>
    <scope>NUCLEOTIDE SEQUENCE</scope>
    <source>
        <strain evidence="6">Expedition CK06-06</strain>
    </source>
</reference>
<accession>X1B228</accession>
<dbReference type="GO" id="GO:0031419">
    <property type="term" value="F:cobalamin binding"/>
    <property type="evidence" value="ECO:0007669"/>
    <property type="project" value="InterPro"/>
</dbReference>
<comment type="similarity">
    <text evidence="1">Belongs to the methylamine corrinoid protein family.</text>
</comment>
<organism evidence="6">
    <name type="scientific">marine sediment metagenome</name>
    <dbReference type="NCBI Taxonomy" id="412755"/>
    <lineage>
        <taxon>unclassified sequences</taxon>
        <taxon>metagenomes</taxon>
        <taxon>ecological metagenomes</taxon>
    </lineage>
</organism>
<dbReference type="PROSITE" id="PS51337">
    <property type="entry name" value="B12_BINDING_NTER"/>
    <property type="match status" value="1"/>
</dbReference>
<dbReference type="Gene3D" id="3.40.50.280">
    <property type="entry name" value="Cobalamin-binding domain"/>
    <property type="match status" value="1"/>
</dbReference>
<dbReference type="EMBL" id="BART01004081">
    <property type="protein sequence ID" value="GAG66031.1"/>
    <property type="molecule type" value="Genomic_DNA"/>
</dbReference>
<evidence type="ECO:0000256" key="1">
    <source>
        <dbReference type="ARBA" id="ARBA00010854"/>
    </source>
</evidence>
<keyword evidence="2" id="KW-0479">Metal-binding</keyword>
<dbReference type="Pfam" id="PF02310">
    <property type="entry name" value="B12-binding"/>
    <property type="match status" value="1"/>
</dbReference>
<evidence type="ECO:0000313" key="6">
    <source>
        <dbReference type="EMBL" id="GAG66031.1"/>
    </source>
</evidence>
<evidence type="ECO:0000259" key="5">
    <source>
        <dbReference type="PROSITE" id="PS51337"/>
    </source>
</evidence>
<feature type="domain" description="B12-binding" evidence="4">
    <location>
        <begin position="88"/>
        <end position="211"/>
    </location>
</feature>
<keyword evidence="3" id="KW-0170">Cobalt</keyword>
<dbReference type="PANTHER" id="PTHR45833">
    <property type="entry name" value="METHIONINE SYNTHASE"/>
    <property type="match status" value="1"/>
</dbReference>
<dbReference type="SUPFAM" id="SSF47644">
    <property type="entry name" value="Methionine synthase domain"/>
    <property type="match status" value="1"/>
</dbReference>
<name>X1B228_9ZZZZ</name>
<evidence type="ECO:0000256" key="2">
    <source>
        <dbReference type="ARBA" id="ARBA00022723"/>
    </source>
</evidence>
<comment type="caution">
    <text evidence="6">The sequence shown here is derived from an EMBL/GenBank/DDBJ whole genome shotgun (WGS) entry which is preliminary data.</text>
</comment>
<dbReference type="GO" id="GO:0046653">
    <property type="term" value="P:tetrahydrofolate metabolic process"/>
    <property type="evidence" value="ECO:0007669"/>
    <property type="project" value="TreeGrafter"/>
</dbReference>
<dbReference type="SMART" id="SM01018">
    <property type="entry name" value="B12-binding_2"/>
    <property type="match status" value="1"/>
</dbReference>
<sequence length="211" mass="22305">MAILEEIAIGVEKGDSASVHSLTEKALAQNIPAVDILNNGLVSGMGVISEKFKNNEVFIPEVLISAKAMKAGMELLKSLLAEANVESKGKVVIGTVKGDLHDIGKNIVAMLLEGDGFEVIDLGGDVPKEKFLEFAEKENADILGMSALLTTTMVYMREVIEALENANLKPKVKVIIGGAPITQSFADQIKADGYAPDAASAIDLAKGLLEK</sequence>
<dbReference type="AlphaFoldDB" id="X1B228"/>
<dbReference type="Gene3D" id="1.10.1240.10">
    <property type="entry name" value="Methionine synthase domain"/>
    <property type="match status" value="1"/>
</dbReference>
<dbReference type="GO" id="GO:0046872">
    <property type="term" value="F:metal ion binding"/>
    <property type="evidence" value="ECO:0007669"/>
    <property type="project" value="UniProtKB-KW"/>
</dbReference>
<dbReference type="FunFam" id="3.40.50.280:FF:000003">
    <property type="entry name" value="Dimethylamine methyltransferase corrinoid protein"/>
    <property type="match status" value="1"/>
</dbReference>
<protein>
    <recommendedName>
        <fullName evidence="7">B12-binding domain-containing protein</fullName>
    </recommendedName>
</protein>
<dbReference type="InterPro" id="IPR050554">
    <property type="entry name" value="Met_Synthase/Corrinoid"/>
</dbReference>
<dbReference type="GO" id="GO:0005829">
    <property type="term" value="C:cytosol"/>
    <property type="evidence" value="ECO:0007669"/>
    <property type="project" value="TreeGrafter"/>
</dbReference>
<dbReference type="PANTHER" id="PTHR45833:SF1">
    <property type="entry name" value="METHIONINE SYNTHASE"/>
    <property type="match status" value="1"/>
</dbReference>
<evidence type="ECO:0000259" key="4">
    <source>
        <dbReference type="PROSITE" id="PS51332"/>
    </source>
</evidence>
<dbReference type="GO" id="GO:0008705">
    <property type="term" value="F:methionine synthase activity"/>
    <property type="evidence" value="ECO:0007669"/>
    <property type="project" value="TreeGrafter"/>
</dbReference>
<dbReference type="GO" id="GO:0050667">
    <property type="term" value="P:homocysteine metabolic process"/>
    <property type="evidence" value="ECO:0007669"/>
    <property type="project" value="TreeGrafter"/>
</dbReference>
<dbReference type="InterPro" id="IPR003759">
    <property type="entry name" value="Cbl-bd_cap"/>
</dbReference>
<dbReference type="Pfam" id="PF02607">
    <property type="entry name" value="B12-binding_2"/>
    <property type="match status" value="1"/>
</dbReference>
<dbReference type="InterPro" id="IPR006158">
    <property type="entry name" value="Cobalamin-bd"/>
</dbReference>
<feature type="domain" description="B12-binding N-terminal" evidence="5">
    <location>
        <begin position="1"/>
        <end position="88"/>
    </location>
</feature>
<evidence type="ECO:0008006" key="7">
    <source>
        <dbReference type="Google" id="ProtNLM"/>
    </source>
</evidence>
<dbReference type="SUPFAM" id="SSF52242">
    <property type="entry name" value="Cobalamin (vitamin B12)-binding domain"/>
    <property type="match status" value="1"/>
</dbReference>
<dbReference type="CDD" id="cd02070">
    <property type="entry name" value="corrinoid_protein_B12-BD"/>
    <property type="match status" value="1"/>
</dbReference>
<dbReference type="PROSITE" id="PS51332">
    <property type="entry name" value="B12_BINDING"/>
    <property type="match status" value="1"/>
</dbReference>
<gene>
    <name evidence="6" type="ORF">S01H4_10581</name>
</gene>
<proteinExistence type="inferred from homology"/>
<dbReference type="InterPro" id="IPR036724">
    <property type="entry name" value="Cobalamin-bd_sf"/>
</dbReference>
<dbReference type="InterPro" id="IPR036594">
    <property type="entry name" value="Meth_synthase_dom"/>
</dbReference>
<evidence type="ECO:0000256" key="3">
    <source>
        <dbReference type="ARBA" id="ARBA00023285"/>
    </source>
</evidence>